<name>A0AB39N262_9ACTN</name>
<protein>
    <submittedName>
        <fullName evidence="2">Imm10 family immunity protein</fullName>
    </submittedName>
</protein>
<reference evidence="2" key="1">
    <citation type="submission" date="2024-07" db="EMBL/GenBank/DDBJ databases">
        <authorList>
            <person name="Yu S.T."/>
        </authorList>
    </citation>
    <scope>NUCLEOTIDE SEQUENCE</scope>
    <source>
        <strain evidence="2">R11</strain>
    </source>
</reference>
<dbReference type="Pfam" id="PF15588">
    <property type="entry name" value="Imm10"/>
    <property type="match status" value="1"/>
</dbReference>
<proteinExistence type="predicted"/>
<feature type="compositionally biased region" description="Basic and acidic residues" evidence="1">
    <location>
        <begin position="130"/>
        <end position="145"/>
    </location>
</feature>
<evidence type="ECO:0000256" key="1">
    <source>
        <dbReference type="SAM" id="MobiDB-lite"/>
    </source>
</evidence>
<dbReference type="RefSeq" id="WP_369272036.1">
    <property type="nucleotide sequence ID" value="NZ_CP163432.1"/>
</dbReference>
<organism evidence="2">
    <name type="scientific">Streptomyces sp. R11</name>
    <dbReference type="NCBI Taxonomy" id="3238625"/>
    <lineage>
        <taxon>Bacteria</taxon>
        <taxon>Bacillati</taxon>
        <taxon>Actinomycetota</taxon>
        <taxon>Actinomycetes</taxon>
        <taxon>Kitasatosporales</taxon>
        <taxon>Streptomycetaceae</taxon>
        <taxon>Streptomyces</taxon>
    </lineage>
</organism>
<feature type="region of interest" description="Disordered" evidence="1">
    <location>
        <begin position="130"/>
        <end position="164"/>
    </location>
</feature>
<evidence type="ECO:0000313" key="2">
    <source>
        <dbReference type="EMBL" id="XDQ11817.1"/>
    </source>
</evidence>
<dbReference type="EMBL" id="CP163432">
    <property type="protein sequence ID" value="XDQ11817.1"/>
    <property type="molecule type" value="Genomic_DNA"/>
</dbReference>
<accession>A0AB39N262</accession>
<sequence>MTYRFTASIACGLDTPDEADCVMAGVAESDDEEAFSLLFMCSFDEPDAQDRRLGVDTHCVVTPDQNTAYGCIREVELDGDVLRVTLDPSSLDALGLADPVVEASLRAPAADVARLREVLPRIVTYGRPDARPRLIERKRAQRPSEESIPSSPGATDQLAPDIGG</sequence>
<gene>
    <name evidence="2" type="ORF">AB5J55_20240</name>
</gene>
<dbReference type="AlphaFoldDB" id="A0AB39N262"/>
<dbReference type="InterPro" id="IPR028962">
    <property type="entry name" value="Imm10"/>
</dbReference>